<evidence type="ECO:0000256" key="2">
    <source>
        <dbReference type="ARBA" id="ARBA00022723"/>
    </source>
</evidence>
<dbReference type="Pfam" id="PF13359">
    <property type="entry name" value="DDE_Tnp_4"/>
    <property type="match status" value="1"/>
</dbReference>
<feature type="compositionally biased region" description="Polar residues" evidence="3">
    <location>
        <begin position="146"/>
        <end position="162"/>
    </location>
</feature>
<name>A0A1B0D9H1_PHLPP</name>
<reference evidence="4" key="1">
    <citation type="submission" date="2022-08" db="UniProtKB">
        <authorList>
            <consortium name="EnsemblMetazoa"/>
        </authorList>
    </citation>
    <scope>IDENTIFICATION</scope>
    <source>
        <strain evidence="4">Israel</strain>
    </source>
</reference>
<evidence type="ECO:0000256" key="3">
    <source>
        <dbReference type="SAM" id="MobiDB-lite"/>
    </source>
</evidence>
<proteinExistence type="predicted"/>
<organism evidence="4 5">
    <name type="scientific">Phlebotomus papatasi</name>
    <name type="common">Sandfly</name>
    <dbReference type="NCBI Taxonomy" id="29031"/>
    <lineage>
        <taxon>Eukaryota</taxon>
        <taxon>Metazoa</taxon>
        <taxon>Ecdysozoa</taxon>
        <taxon>Arthropoda</taxon>
        <taxon>Hexapoda</taxon>
        <taxon>Insecta</taxon>
        <taxon>Pterygota</taxon>
        <taxon>Neoptera</taxon>
        <taxon>Endopterygota</taxon>
        <taxon>Diptera</taxon>
        <taxon>Nematocera</taxon>
        <taxon>Psychodoidea</taxon>
        <taxon>Psychodidae</taxon>
        <taxon>Phlebotomus</taxon>
        <taxon>Phlebotomus</taxon>
    </lineage>
</organism>
<evidence type="ECO:0000313" key="5">
    <source>
        <dbReference type="Proteomes" id="UP000092462"/>
    </source>
</evidence>
<keyword evidence="2" id="KW-0479">Metal-binding</keyword>
<dbReference type="VEuPathDB" id="VectorBase:PPAI004283"/>
<sequence length="191" mass="21322">MKPYPYDNLTPKEKHFNYMLSRARRVTENAFGQLKNRFRRIGNGLELMLENDSIVIRASCILHNILNEKNDYLNEEFDVASSEQLENREQPVHVTMRAPTAPGNKYVELPTRQNTPESSIELLLSPIPESSRKHDGAASVALPSGGPSNVSPLESPKSSTSNRIWGNGSRFIRIWGTLDGTELGISATGRT</sequence>
<feature type="region of interest" description="Disordered" evidence="3">
    <location>
        <begin position="130"/>
        <end position="162"/>
    </location>
</feature>
<dbReference type="EMBL" id="AJVK01028243">
    <property type="status" value="NOT_ANNOTATED_CDS"/>
    <property type="molecule type" value="Genomic_DNA"/>
</dbReference>
<keyword evidence="5" id="KW-1185">Reference proteome</keyword>
<evidence type="ECO:0000313" key="4">
    <source>
        <dbReference type="EnsemblMetazoa" id="PPAI004283-PA"/>
    </source>
</evidence>
<dbReference type="GO" id="GO:0046872">
    <property type="term" value="F:metal ion binding"/>
    <property type="evidence" value="ECO:0007669"/>
    <property type="project" value="UniProtKB-KW"/>
</dbReference>
<dbReference type="AlphaFoldDB" id="A0A1B0D9H1"/>
<protein>
    <submittedName>
        <fullName evidence="4">Uncharacterized protein</fullName>
    </submittedName>
</protein>
<dbReference type="EMBL" id="AJVK01028244">
    <property type="status" value="NOT_ANNOTATED_CDS"/>
    <property type="molecule type" value="Genomic_DNA"/>
</dbReference>
<dbReference type="VEuPathDB" id="VectorBase:PPAPM1_001146"/>
<evidence type="ECO:0000256" key="1">
    <source>
        <dbReference type="ARBA" id="ARBA00001968"/>
    </source>
</evidence>
<accession>A0A1B0D9H1</accession>
<dbReference type="Proteomes" id="UP000092462">
    <property type="component" value="Unassembled WGS sequence"/>
</dbReference>
<comment type="cofactor">
    <cofactor evidence="1">
        <name>a divalent metal cation</name>
        <dbReference type="ChEBI" id="CHEBI:60240"/>
    </cofactor>
</comment>
<dbReference type="EnsemblMetazoa" id="PPAI004283-RA">
    <property type="protein sequence ID" value="PPAI004283-PA"/>
    <property type="gene ID" value="PPAI004283"/>
</dbReference>
<dbReference type="EMBL" id="AJVK01028245">
    <property type="status" value="NOT_ANNOTATED_CDS"/>
    <property type="molecule type" value="Genomic_DNA"/>
</dbReference>
<dbReference type="InterPro" id="IPR027806">
    <property type="entry name" value="HARBI1_dom"/>
</dbReference>